<comment type="caution">
    <text evidence="1">The sequence shown here is derived from an EMBL/GenBank/DDBJ whole genome shotgun (WGS) entry which is preliminary data.</text>
</comment>
<organism evidence="1 2">
    <name type="scientific">Listeria monocytogenes</name>
    <dbReference type="NCBI Taxonomy" id="1639"/>
    <lineage>
        <taxon>Bacteria</taxon>
        <taxon>Bacillati</taxon>
        <taxon>Bacillota</taxon>
        <taxon>Bacilli</taxon>
        <taxon>Bacillales</taxon>
        <taxon>Listeriaceae</taxon>
        <taxon>Listeria</taxon>
    </lineage>
</organism>
<sequence length="85" mass="10082">MLTFCENIKFFTFPVYNRKATLQKKMTTGYRDMTDESKEQHDYIIFERKMSSGLVRIEGKNIIVINMDLSQNDKLEDIARLLNKI</sequence>
<dbReference type="EMBL" id="AAAIXK010000003">
    <property type="protein sequence ID" value="EAC5550261.1"/>
    <property type="molecule type" value="Genomic_DNA"/>
</dbReference>
<proteinExistence type="predicted"/>
<reference evidence="1 2" key="1">
    <citation type="submission" date="2018-06" db="EMBL/GenBank/DDBJ databases">
        <authorList>
            <consortium name="GenomeTrakr: Next Generation Sequencing Network for Food Pathogen Tracability"/>
        </authorList>
    </citation>
    <scope>NUCLEOTIDE SEQUENCE [LARGE SCALE GENOMIC DNA]</scope>
    <source>
        <strain evidence="1 2">FDA00007096</strain>
    </source>
</reference>
<protein>
    <submittedName>
        <fullName evidence="1">Uncharacterized protein</fullName>
    </submittedName>
</protein>
<accession>A0A9P1WUM6</accession>
<dbReference type="Proteomes" id="UP000365297">
    <property type="component" value="Unassembled WGS sequence"/>
</dbReference>
<evidence type="ECO:0000313" key="2">
    <source>
        <dbReference type="Proteomes" id="UP000365297"/>
    </source>
</evidence>
<dbReference type="AlphaFoldDB" id="A0A9P1WUM6"/>
<evidence type="ECO:0000313" key="1">
    <source>
        <dbReference type="EMBL" id="EAC5550261.1"/>
    </source>
</evidence>
<gene>
    <name evidence="1" type="ORF">ARY78_07460</name>
</gene>
<name>A0A9P1WUM6_LISMN</name>